<organism evidence="2 3">
    <name type="scientific">Sphaerobolus stellatus (strain SS14)</name>
    <dbReference type="NCBI Taxonomy" id="990650"/>
    <lineage>
        <taxon>Eukaryota</taxon>
        <taxon>Fungi</taxon>
        <taxon>Dikarya</taxon>
        <taxon>Basidiomycota</taxon>
        <taxon>Agaricomycotina</taxon>
        <taxon>Agaricomycetes</taxon>
        <taxon>Phallomycetidae</taxon>
        <taxon>Geastrales</taxon>
        <taxon>Sphaerobolaceae</taxon>
        <taxon>Sphaerobolus</taxon>
    </lineage>
</organism>
<proteinExistence type="predicted"/>
<evidence type="ECO:0000313" key="3">
    <source>
        <dbReference type="Proteomes" id="UP000054279"/>
    </source>
</evidence>
<feature type="compositionally biased region" description="Basic residues" evidence="1">
    <location>
        <begin position="57"/>
        <end position="66"/>
    </location>
</feature>
<feature type="non-terminal residue" evidence="2">
    <location>
        <position position="1"/>
    </location>
</feature>
<dbReference type="Proteomes" id="UP000054279">
    <property type="component" value="Unassembled WGS sequence"/>
</dbReference>
<reference evidence="2 3" key="1">
    <citation type="submission" date="2014-06" db="EMBL/GenBank/DDBJ databases">
        <title>Evolutionary Origins and Diversification of the Mycorrhizal Mutualists.</title>
        <authorList>
            <consortium name="DOE Joint Genome Institute"/>
            <consortium name="Mycorrhizal Genomics Consortium"/>
            <person name="Kohler A."/>
            <person name="Kuo A."/>
            <person name="Nagy L.G."/>
            <person name="Floudas D."/>
            <person name="Copeland A."/>
            <person name="Barry K.W."/>
            <person name="Cichocki N."/>
            <person name="Veneault-Fourrey C."/>
            <person name="LaButti K."/>
            <person name="Lindquist E.A."/>
            <person name="Lipzen A."/>
            <person name="Lundell T."/>
            <person name="Morin E."/>
            <person name="Murat C."/>
            <person name="Riley R."/>
            <person name="Ohm R."/>
            <person name="Sun H."/>
            <person name="Tunlid A."/>
            <person name="Henrissat B."/>
            <person name="Grigoriev I.V."/>
            <person name="Hibbett D.S."/>
            <person name="Martin F."/>
        </authorList>
    </citation>
    <scope>NUCLEOTIDE SEQUENCE [LARGE SCALE GENOMIC DNA]</scope>
    <source>
        <strain evidence="2 3">SS14</strain>
    </source>
</reference>
<dbReference type="AlphaFoldDB" id="A0A0C9VNJ6"/>
<name>A0A0C9VNJ6_SPHS4</name>
<feature type="compositionally biased region" description="Basic residues" evidence="1">
    <location>
        <begin position="36"/>
        <end position="48"/>
    </location>
</feature>
<keyword evidence="3" id="KW-1185">Reference proteome</keyword>
<evidence type="ECO:0000256" key="1">
    <source>
        <dbReference type="SAM" id="MobiDB-lite"/>
    </source>
</evidence>
<dbReference type="HOGENOM" id="CLU_2832845_0_0_1"/>
<evidence type="ECO:0000313" key="2">
    <source>
        <dbReference type="EMBL" id="KIJ43587.1"/>
    </source>
</evidence>
<dbReference type="EMBL" id="KN837122">
    <property type="protein sequence ID" value="KIJ43587.1"/>
    <property type="molecule type" value="Genomic_DNA"/>
</dbReference>
<sequence length="66" mass="7762">MRAPSSPSNRRAERVALRERRMFAKVVKDINDARKTTLKKPKTARKQKSERVSPLTRRMKKVKLTK</sequence>
<accession>A0A0C9VNJ6</accession>
<protein>
    <submittedName>
        <fullName evidence="2">Unplaced genomic scaffold SPHSTscaffold_47, whole genome shotgun sequence</fullName>
    </submittedName>
</protein>
<feature type="region of interest" description="Disordered" evidence="1">
    <location>
        <begin position="34"/>
        <end position="66"/>
    </location>
</feature>
<gene>
    <name evidence="2" type="ORF">M422DRAFT_30843</name>
</gene>